<keyword evidence="1" id="KW-0131">Cell cycle</keyword>
<accession>A0ACD1AAY5</accession>
<reference evidence="1" key="1">
    <citation type="submission" date="2019-08" db="EMBL/GenBank/DDBJ databases">
        <title>Genome sequence of Clostridiales bacterium MT110.</title>
        <authorList>
            <person name="Cao J."/>
        </authorList>
    </citation>
    <scope>NUCLEOTIDE SEQUENCE</scope>
    <source>
        <strain evidence="1">MT110</strain>
    </source>
</reference>
<name>A0ACD1AAY5_9FIRM</name>
<protein>
    <submittedName>
        <fullName evidence="1">Cell division protein ZapA</fullName>
    </submittedName>
</protein>
<dbReference type="EMBL" id="CP042469">
    <property type="protein sequence ID" value="QOX63544.1"/>
    <property type="molecule type" value="Genomic_DNA"/>
</dbReference>
<proteinExistence type="predicted"/>
<organism evidence="1 2">
    <name type="scientific">Anoxybacterium hadale</name>
    <dbReference type="NCBI Taxonomy" id="3408580"/>
    <lineage>
        <taxon>Bacteria</taxon>
        <taxon>Bacillati</taxon>
        <taxon>Bacillota</taxon>
        <taxon>Clostridia</taxon>
        <taxon>Peptostreptococcales</taxon>
        <taxon>Anaerovoracaceae</taxon>
        <taxon>Anoxybacterium</taxon>
    </lineage>
</organism>
<evidence type="ECO:0000313" key="2">
    <source>
        <dbReference type="Proteomes" id="UP000594014"/>
    </source>
</evidence>
<keyword evidence="2" id="KW-1185">Reference proteome</keyword>
<dbReference type="Proteomes" id="UP000594014">
    <property type="component" value="Chromosome"/>
</dbReference>
<keyword evidence="1" id="KW-0132">Cell division</keyword>
<evidence type="ECO:0000313" key="1">
    <source>
        <dbReference type="EMBL" id="QOX63544.1"/>
    </source>
</evidence>
<sequence>MLLGAQASAEGNHGFLSGAALAAKGGKSMEDNNKVTVKIYGQEYTIAGNTPREHIMRVADYVNTKMHEISRALPAGSISSLAVLSAVNVADDYFTAVERLSGLKLQNEQLEKDSKHYVQLWDEAKKSFLQYKEDAQASIEQREELQRLFNEKTVDLDRMTTTYRQLEEKYTALLSKNEELSSRLKTQQEDKAVESSAMKELEAKCKDMENSFFDIQMENIRLKGELERYKKMVE</sequence>
<gene>
    <name evidence="1" type="primary">zapA</name>
    <name evidence="1" type="ORF">FRZ06_09365</name>
</gene>